<sequence>MSLEAEFSPERLDANNNLLLHGKGDERFSGKHSFLSGVVLENGYYFQVSNVPSQPPPPQGGHRNTFMRSDFHYADSDPILWPQPLNHDDFYLAAIPTHHPGMDPDYLVLYFHPTWESPMLCFSSNSHFVQIETRYLHDIKRIQEKVEARIADYLKVPEVVQDPHSKRHLVNNRRAYAASFFLRLTNQPMTEPELRRCFTEYRRFTLDVLAAMDWDMIYRPRIEGQHPPASDVDHRMGVFTQDPSMVEACTKAGLPFFYIQDWHNVPHTRVDTLASVRSPEENLIFDEGRVKFPTIFKGKANDPNRLAQIYYNSRHVLHSANIFACNYNPPPPRLNAPRSLNNAERNADTHRGIQIASHPYRSNTISPAQHSNMAASAIVKPMISPLLPHVPSPWVEALKVLKTSDFPHKLPTDRSYVFPPISIFFNEAAGTIKTAMLFRWLQVRDIMLFRVGPSAPPSLACPIPSRVWRGALQLNPSTFAAIHSNHSDSRSAGEKREALAFLESACHSSKAQPDAVCEQPGLWRGNLYASPDNLNGVVVKEILFEINELNFRHELYGLDSRLHTAGQQSGLVSNEALDRHDHILNCIVPSPLARAFQVIEFTQASQGLAHSDICHRVPQLNHLARLMKDWSPSFTTFEKLDTNATPTTLLEMEAELYKYYVLRFFSYHGRFPTVPRSL</sequence>
<name>A0A4Y7TKH6_COPMI</name>
<dbReference type="Proteomes" id="UP000298030">
    <property type="component" value="Unassembled WGS sequence"/>
</dbReference>
<comment type="caution">
    <text evidence="1">The sequence shown here is derived from an EMBL/GenBank/DDBJ whole genome shotgun (WGS) entry which is preliminary data.</text>
</comment>
<gene>
    <name evidence="1" type="ORF">FA13DRAFT_1788913</name>
</gene>
<protein>
    <submittedName>
        <fullName evidence="1">Uncharacterized protein</fullName>
    </submittedName>
</protein>
<dbReference type="AlphaFoldDB" id="A0A4Y7TKH6"/>
<dbReference type="EMBL" id="QPFP01000009">
    <property type="protein sequence ID" value="TEB34484.1"/>
    <property type="molecule type" value="Genomic_DNA"/>
</dbReference>
<evidence type="ECO:0000313" key="1">
    <source>
        <dbReference type="EMBL" id="TEB34484.1"/>
    </source>
</evidence>
<evidence type="ECO:0000313" key="2">
    <source>
        <dbReference type="Proteomes" id="UP000298030"/>
    </source>
</evidence>
<keyword evidence="2" id="KW-1185">Reference proteome</keyword>
<organism evidence="1 2">
    <name type="scientific">Coprinellus micaceus</name>
    <name type="common">Glistening ink-cap mushroom</name>
    <name type="synonym">Coprinus micaceus</name>
    <dbReference type="NCBI Taxonomy" id="71717"/>
    <lineage>
        <taxon>Eukaryota</taxon>
        <taxon>Fungi</taxon>
        <taxon>Dikarya</taxon>
        <taxon>Basidiomycota</taxon>
        <taxon>Agaricomycotina</taxon>
        <taxon>Agaricomycetes</taxon>
        <taxon>Agaricomycetidae</taxon>
        <taxon>Agaricales</taxon>
        <taxon>Agaricineae</taxon>
        <taxon>Psathyrellaceae</taxon>
        <taxon>Coprinellus</taxon>
    </lineage>
</organism>
<accession>A0A4Y7TKH6</accession>
<reference evidence="1 2" key="1">
    <citation type="journal article" date="2019" name="Nat. Ecol. Evol.">
        <title>Megaphylogeny resolves global patterns of mushroom evolution.</title>
        <authorList>
            <person name="Varga T."/>
            <person name="Krizsan K."/>
            <person name="Foldi C."/>
            <person name="Dima B."/>
            <person name="Sanchez-Garcia M."/>
            <person name="Sanchez-Ramirez S."/>
            <person name="Szollosi G.J."/>
            <person name="Szarkandi J.G."/>
            <person name="Papp V."/>
            <person name="Albert L."/>
            <person name="Andreopoulos W."/>
            <person name="Angelini C."/>
            <person name="Antonin V."/>
            <person name="Barry K.W."/>
            <person name="Bougher N.L."/>
            <person name="Buchanan P."/>
            <person name="Buyck B."/>
            <person name="Bense V."/>
            <person name="Catcheside P."/>
            <person name="Chovatia M."/>
            <person name="Cooper J."/>
            <person name="Damon W."/>
            <person name="Desjardin D."/>
            <person name="Finy P."/>
            <person name="Geml J."/>
            <person name="Haridas S."/>
            <person name="Hughes K."/>
            <person name="Justo A."/>
            <person name="Karasinski D."/>
            <person name="Kautmanova I."/>
            <person name="Kiss B."/>
            <person name="Kocsube S."/>
            <person name="Kotiranta H."/>
            <person name="LaButti K.M."/>
            <person name="Lechner B.E."/>
            <person name="Liimatainen K."/>
            <person name="Lipzen A."/>
            <person name="Lukacs Z."/>
            <person name="Mihaltcheva S."/>
            <person name="Morgado L.N."/>
            <person name="Niskanen T."/>
            <person name="Noordeloos M.E."/>
            <person name="Ohm R.A."/>
            <person name="Ortiz-Santana B."/>
            <person name="Ovrebo C."/>
            <person name="Racz N."/>
            <person name="Riley R."/>
            <person name="Savchenko A."/>
            <person name="Shiryaev A."/>
            <person name="Soop K."/>
            <person name="Spirin V."/>
            <person name="Szebenyi C."/>
            <person name="Tomsovsky M."/>
            <person name="Tulloss R.E."/>
            <person name="Uehling J."/>
            <person name="Grigoriev I.V."/>
            <person name="Vagvolgyi C."/>
            <person name="Papp T."/>
            <person name="Martin F.M."/>
            <person name="Miettinen O."/>
            <person name="Hibbett D.S."/>
            <person name="Nagy L.G."/>
        </authorList>
    </citation>
    <scope>NUCLEOTIDE SEQUENCE [LARGE SCALE GENOMIC DNA]</scope>
    <source>
        <strain evidence="1 2">FP101781</strain>
    </source>
</reference>
<proteinExistence type="predicted"/>
<dbReference type="OrthoDB" id="2634326at2759"/>